<evidence type="ECO:0000313" key="3">
    <source>
        <dbReference type="Proteomes" id="UP001177140"/>
    </source>
</evidence>
<evidence type="ECO:0000313" key="2">
    <source>
        <dbReference type="EMBL" id="MCL7024384.1"/>
    </source>
</evidence>
<sequence length="202" mass="23166">MFFRLIQCDAVVIRGNRLVIPHQRQNDHDLEASRKRKGKSIAPDNQITVDEQVSARLIPSRRSPRFSPHGEPVHPSDVNEHEREASRKRKGKAIAPYQERRRANSNVTSRNRTGTLVIDATDNMDHYHYSTDDSSTDDGEHYEIDTSDDDSVVDDDYRIDEVGASTSRSRPIPRRSPRLLALAQRRGKRLMKGVRHFLGKMD</sequence>
<dbReference type="AlphaFoldDB" id="A0AA41RPU6"/>
<reference evidence="2" key="1">
    <citation type="submission" date="2022-03" db="EMBL/GenBank/DDBJ databases">
        <title>A functionally conserved STORR gene fusion in Papaver species that diverged 16.8 million years ago.</title>
        <authorList>
            <person name="Catania T."/>
        </authorList>
    </citation>
    <scope>NUCLEOTIDE SEQUENCE</scope>
    <source>
        <strain evidence="2">S-191538</strain>
    </source>
</reference>
<dbReference type="EMBL" id="JAJJMA010033917">
    <property type="protein sequence ID" value="MCL7024384.1"/>
    <property type="molecule type" value="Genomic_DNA"/>
</dbReference>
<organism evidence="2 3">
    <name type="scientific">Papaver nudicaule</name>
    <name type="common">Iceland poppy</name>
    <dbReference type="NCBI Taxonomy" id="74823"/>
    <lineage>
        <taxon>Eukaryota</taxon>
        <taxon>Viridiplantae</taxon>
        <taxon>Streptophyta</taxon>
        <taxon>Embryophyta</taxon>
        <taxon>Tracheophyta</taxon>
        <taxon>Spermatophyta</taxon>
        <taxon>Magnoliopsida</taxon>
        <taxon>Ranunculales</taxon>
        <taxon>Papaveraceae</taxon>
        <taxon>Papaveroideae</taxon>
        <taxon>Papaver</taxon>
    </lineage>
</organism>
<feature type="region of interest" description="Disordered" evidence="1">
    <location>
        <begin position="24"/>
        <end position="153"/>
    </location>
</feature>
<keyword evidence="3" id="KW-1185">Reference proteome</keyword>
<feature type="non-terminal residue" evidence="2">
    <location>
        <position position="202"/>
    </location>
</feature>
<evidence type="ECO:0000256" key="1">
    <source>
        <dbReference type="SAM" id="MobiDB-lite"/>
    </source>
</evidence>
<name>A0AA41RPU6_PAPNU</name>
<feature type="compositionally biased region" description="Basic and acidic residues" evidence="1">
    <location>
        <begin position="24"/>
        <end position="33"/>
    </location>
</feature>
<comment type="caution">
    <text evidence="2">The sequence shown here is derived from an EMBL/GenBank/DDBJ whole genome shotgun (WGS) entry which is preliminary data.</text>
</comment>
<feature type="compositionally biased region" description="Basic and acidic residues" evidence="1">
    <location>
        <begin position="71"/>
        <end position="85"/>
    </location>
</feature>
<proteinExistence type="predicted"/>
<accession>A0AA41RPU6</accession>
<feature type="compositionally biased region" description="Polar residues" evidence="1">
    <location>
        <begin position="104"/>
        <end position="114"/>
    </location>
</feature>
<dbReference type="Proteomes" id="UP001177140">
    <property type="component" value="Unassembled WGS sequence"/>
</dbReference>
<gene>
    <name evidence="2" type="ORF">MKW94_002249</name>
</gene>
<protein>
    <submittedName>
        <fullName evidence="2">Uncharacterized protein</fullName>
    </submittedName>
</protein>